<evidence type="ECO:0000313" key="3">
    <source>
        <dbReference type="EMBL" id="KKR06923.1"/>
    </source>
</evidence>
<dbReference type="SUPFAM" id="SSF53756">
    <property type="entry name" value="UDP-Glycosyltransferase/glycogen phosphorylase"/>
    <property type="match status" value="1"/>
</dbReference>
<feature type="domain" description="Glycosyl transferase family 1" evidence="1">
    <location>
        <begin position="215"/>
        <end position="375"/>
    </location>
</feature>
<reference evidence="3 4" key="1">
    <citation type="journal article" date="2015" name="Nature">
        <title>rRNA introns, odd ribosomes, and small enigmatic genomes across a large radiation of phyla.</title>
        <authorList>
            <person name="Brown C.T."/>
            <person name="Hug L.A."/>
            <person name="Thomas B.C."/>
            <person name="Sharon I."/>
            <person name="Castelle C.J."/>
            <person name="Singh A."/>
            <person name="Wilkins M.J."/>
            <person name="Williams K.H."/>
            <person name="Banfield J.F."/>
        </authorList>
    </citation>
    <scope>NUCLEOTIDE SEQUENCE [LARGE SCALE GENOMIC DNA]</scope>
</reference>
<sequence>MDSKFNSKNNDTKRLLIIITQSEFGGAQRFIFNLINKLKNNPNYEIKICVGADGGGEFTKAVQEIGVSITTLPMLKRNLSFLDDVVAYFRIRKEIKSFNPSILFLNSSKAGFLGAFSFIFPFCVCRAKVIYRIGGWTFNDPWPAWKKRMWIILEKISAQWKDIVIVNSKRDREQAELLGIRPRDKIVVVHNGLDVYKVNSLTRDEARLRIFEKLSRQSGKIFQAEMIIGAVANLYPAKALENLVLAAVPFRDDSSVIFVIIGEGAERPKLEALIKEQGLERKVFLLGQIASGSHFMTAFDIYIQSSVKEGFSWSLLEAMASKVPVIATDVGATSEIIENGKNGLLVDAGHPNQISASITRLINDDRLRSEFAIQGHQTVLFKFNLDRMIDQIESLL</sequence>
<dbReference type="Proteomes" id="UP000033996">
    <property type="component" value="Unassembled WGS sequence"/>
</dbReference>
<dbReference type="PANTHER" id="PTHR12526">
    <property type="entry name" value="GLYCOSYLTRANSFERASE"/>
    <property type="match status" value="1"/>
</dbReference>
<accession>A0A837HPB0</accession>
<dbReference type="AlphaFoldDB" id="A0A837HPB0"/>
<comment type="caution">
    <text evidence="3">The sequence shown here is derived from an EMBL/GenBank/DDBJ whole genome shotgun (WGS) entry which is preliminary data.</text>
</comment>
<dbReference type="GO" id="GO:0016757">
    <property type="term" value="F:glycosyltransferase activity"/>
    <property type="evidence" value="ECO:0007669"/>
    <property type="project" value="InterPro"/>
</dbReference>
<name>A0A837HPB0_9BACT</name>
<evidence type="ECO:0000259" key="1">
    <source>
        <dbReference type="Pfam" id="PF00534"/>
    </source>
</evidence>
<dbReference type="Gene3D" id="3.40.50.2000">
    <property type="entry name" value="Glycogen Phosphorylase B"/>
    <property type="match status" value="2"/>
</dbReference>
<dbReference type="EMBL" id="LBWL01000032">
    <property type="protein sequence ID" value="KKR06923.1"/>
    <property type="molecule type" value="Genomic_DNA"/>
</dbReference>
<dbReference type="Pfam" id="PF13439">
    <property type="entry name" value="Glyco_transf_4"/>
    <property type="match status" value="1"/>
</dbReference>
<evidence type="ECO:0000259" key="2">
    <source>
        <dbReference type="Pfam" id="PF13439"/>
    </source>
</evidence>
<feature type="domain" description="Glycosyltransferase subfamily 4-like N-terminal" evidence="2">
    <location>
        <begin position="24"/>
        <end position="195"/>
    </location>
</feature>
<protein>
    <submittedName>
        <fullName evidence="3">Second mannosyl transferase</fullName>
    </submittedName>
</protein>
<dbReference type="InterPro" id="IPR028098">
    <property type="entry name" value="Glyco_trans_4-like_N"/>
</dbReference>
<proteinExistence type="predicted"/>
<dbReference type="Pfam" id="PF00534">
    <property type="entry name" value="Glycos_transf_1"/>
    <property type="match status" value="1"/>
</dbReference>
<evidence type="ECO:0000313" key="4">
    <source>
        <dbReference type="Proteomes" id="UP000033996"/>
    </source>
</evidence>
<organism evidence="3 4">
    <name type="scientific">Candidatus Yanofskybacteria bacterium GW2011_GWD1_39_16</name>
    <dbReference type="NCBI Taxonomy" id="1619030"/>
    <lineage>
        <taxon>Bacteria</taxon>
        <taxon>Candidatus Yanofskyibacteriota</taxon>
    </lineage>
</organism>
<dbReference type="InterPro" id="IPR001296">
    <property type="entry name" value="Glyco_trans_1"/>
</dbReference>
<keyword evidence="3" id="KW-0808">Transferase</keyword>
<gene>
    <name evidence="3" type="ORF">UT35_C0032G0005</name>
</gene>